<dbReference type="EMBL" id="JOJR01000024">
    <property type="protein sequence ID" value="RCN50315.1"/>
    <property type="molecule type" value="Genomic_DNA"/>
</dbReference>
<evidence type="ECO:0000256" key="1">
    <source>
        <dbReference type="SAM" id="MobiDB-lite"/>
    </source>
</evidence>
<keyword evidence="3" id="KW-1185">Reference proteome</keyword>
<accession>A0A368H4X7</accession>
<dbReference type="Proteomes" id="UP000252519">
    <property type="component" value="Unassembled WGS sequence"/>
</dbReference>
<sequence length="160" mass="18429">MDEMGGVERAGRATKRRRRRRLSSRNYHLNSIYYLMGRRKQANPTKRPQDDYDLDEPEPSAKITKNEVQTASKETTSGSAALAQSHLHATEMFPSCSKDPLPGEPVRKNAVNPLLMLEKSLKRFEPQKPGNFQTFSANIGIYKLKCVIRRRRYRENTSFN</sequence>
<proteinExistence type="predicted"/>
<comment type="caution">
    <text evidence="2">The sequence shown here is derived from an EMBL/GenBank/DDBJ whole genome shotgun (WGS) entry which is preliminary data.</text>
</comment>
<organism evidence="2 3">
    <name type="scientific">Ancylostoma caninum</name>
    <name type="common">Dog hookworm</name>
    <dbReference type="NCBI Taxonomy" id="29170"/>
    <lineage>
        <taxon>Eukaryota</taxon>
        <taxon>Metazoa</taxon>
        <taxon>Ecdysozoa</taxon>
        <taxon>Nematoda</taxon>
        <taxon>Chromadorea</taxon>
        <taxon>Rhabditida</taxon>
        <taxon>Rhabditina</taxon>
        <taxon>Rhabditomorpha</taxon>
        <taxon>Strongyloidea</taxon>
        <taxon>Ancylostomatidae</taxon>
        <taxon>Ancylostomatinae</taxon>
        <taxon>Ancylostoma</taxon>
    </lineage>
</organism>
<feature type="region of interest" description="Disordered" evidence="1">
    <location>
        <begin position="1"/>
        <end position="86"/>
    </location>
</feature>
<name>A0A368H4X7_ANCCA</name>
<dbReference type="OrthoDB" id="5815793at2759"/>
<feature type="compositionally biased region" description="Polar residues" evidence="1">
    <location>
        <begin position="66"/>
        <end position="79"/>
    </location>
</feature>
<gene>
    <name evidence="2" type="ORF">ANCCAN_03537</name>
</gene>
<reference evidence="2 3" key="1">
    <citation type="submission" date="2014-10" db="EMBL/GenBank/DDBJ databases">
        <title>Draft genome of the hookworm Ancylostoma caninum.</title>
        <authorList>
            <person name="Mitreva M."/>
        </authorList>
    </citation>
    <scope>NUCLEOTIDE SEQUENCE [LARGE SCALE GENOMIC DNA]</scope>
    <source>
        <strain evidence="2 3">Baltimore</strain>
    </source>
</reference>
<feature type="compositionally biased region" description="Basic residues" evidence="1">
    <location>
        <begin position="12"/>
        <end position="23"/>
    </location>
</feature>
<evidence type="ECO:0000313" key="2">
    <source>
        <dbReference type="EMBL" id="RCN50315.1"/>
    </source>
</evidence>
<dbReference type="AlphaFoldDB" id="A0A368H4X7"/>
<evidence type="ECO:0000313" key="3">
    <source>
        <dbReference type="Proteomes" id="UP000252519"/>
    </source>
</evidence>
<protein>
    <submittedName>
        <fullName evidence="2">Uncharacterized protein</fullName>
    </submittedName>
</protein>